<proteinExistence type="predicted"/>
<dbReference type="PANTHER" id="PTHR30535:SF4">
    <property type="entry name" value="HEMIN-BINDING PERIPLASMIC PROTEIN HMUT"/>
    <property type="match status" value="1"/>
</dbReference>
<dbReference type="PROSITE" id="PS50983">
    <property type="entry name" value="FE_B12_PBP"/>
    <property type="match status" value="1"/>
</dbReference>
<sequence>MIVRLRLLRSFSHGWPRRSAVRSFRARGRHGLSVLRGLVGAGLLVCPAWAGGLRVASLNLCTDQLALMLVNPADIVGLSPLARDCTESVLCVQARSVPVLRPTAEAVLTAQPDVVLAGDYTARLAVMAARQTGAVVVTTAPARSLEDVVEQIRRVGRAVGQPERAENLAHALEMRLAALPRARNASSPVAAVYEANGFVVREGSLADDVLARAGLRNFVSTAEAGCCHARLPLERLLLAHPDLLVRDVSGPGYSLAQAMLDSPVLARAFPPPHVVAVPARLWLCGLPQTLDAVTILQNAREQLASAGGRQPSDTQDTMPSRQEPMTMEKTR</sequence>
<evidence type="ECO:0000313" key="3">
    <source>
        <dbReference type="EMBL" id="GEB85129.1"/>
    </source>
</evidence>
<evidence type="ECO:0000259" key="2">
    <source>
        <dbReference type="PROSITE" id="PS50983"/>
    </source>
</evidence>
<dbReference type="EMBL" id="BJMV01000003">
    <property type="protein sequence ID" value="GEB85129.1"/>
    <property type="molecule type" value="Genomic_DNA"/>
</dbReference>
<keyword evidence="4" id="KW-1185">Reference proteome</keyword>
<dbReference type="AlphaFoldDB" id="A0A4Y3TUE3"/>
<protein>
    <submittedName>
        <fullName evidence="3">Cobalamin ABC transporter substrate-binding protein</fullName>
    </submittedName>
</protein>
<comment type="caution">
    <text evidence="3">The sequence shown here is derived from an EMBL/GenBank/DDBJ whole genome shotgun (WGS) entry which is preliminary data.</text>
</comment>
<dbReference type="InterPro" id="IPR002491">
    <property type="entry name" value="ABC_transptr_periplasmic_BD"/>
</dbReference>
<dbReference type="Gene3D" id="3.40.50.1980">
    <property type="entry name" value="Nitrogenase molybdenum iron protein domain"/>
    <property type="match status" value="2"/>
</dbReference>
<feature type="compositionally biased region" description="Polar residues" evidence="1">
    <location>
        <begin position="311"/>
        <end position="320"/>
    </location>
</feature>
<feature type="domain" description="Fe/B12 periplasmic-binding" evidence="2">
    <location>
        <begin position="54"/>
        <end position="307"/>
    </location>
</feature>
<dbReference type="SUPFAM" id="SSF53807">
    <property type="entry name" value="Helical backbone' metal receptor"/>
    <property type="match status" value="1"/>
</dbReference>
<evidence type="ECO:0000256" key="1">
    <source>
        <dbReference type="SAM" id="MobiDB-lite"/>
    </source>
</evidence>
<dbReference type="Pfam" id="PF01497">
    <property type="entry name" value="Peripla_BP_2"/>
    <property type="match status" value="1"/>
</dbReference>
<dbReference type="InterPro" id="IPR050902">
    <property type="entry name" value="ABC_Transporter_SBP"/>
</dbReference>
<gene>
    <name evidence="3" type="ORF">APE01nite_09260</name>
</gene>
<organism evidence="3 4">
    <name type="scientific">Acetobacter peroxydans</name>
    <dbReference type="NCBI Taxonomy" id="104098"/>
    <lineage>
        <taxon>Bacteria</taxon>
        <taxon>Pseudomonadati</taxon>
        <taxon>Pseudomonadota</taxon>
        <taxon>Alphaproteobacteria</taxon>
        <taxon>Acetobacterales</taxon>
        <taxon>Acetobacteraceae</taxon>
        <taxon>Acetobacter</taxon>
    </lineage>
</organism>
<feature type="region of interest" description="Disordered" evidence="1">
    <location>
        <begin position="303"/>
        <end position="331"/>
    </location>
</feature>
<reference evidence="3 4" key="1">
    <citation type="submission" date="2019-06" db="EMBL/GenBank/DDBJ databases">
        <title>Whole genome shotgun sequence of Acetobacter peroxydans NBRC 13755.</title>
        <authorList>
            <person name="Hosoyama A."/>
            <person name="Uohara A."/>
            <person name="Ohji S."/>
            <person name="Ichikawa N."/>
        </authorList>
    </citation>
    <scope>NUCLEOTIDE SEQUENCE [LARGE SCALE GENOMIC DNA]</scope>
    <source>
        <strain evidence="3 4">NBRC 13755</strain>
    </source>
</reference>
<evidence type="ECO:0000313" key="4">
    <source>
        <dbReference type="Proteomes" id="UP000317730"/>
    </source>
</evidence>
<name>A0A4Y3TUE3_9PROT</name>
<accession>A0A4Y3TUE3</accession>
<dbReference type="Proteomes" id="UP000317730">
    <property type="component" value="Unassembled WGS sequence"/>
</dbReference>
<dbReference type="PANTHER" id="PTHR30535">
    <property type="entry name" value="VITAMIN B12-BINDING PROTEIN"/>
    <property type="match status" value="1"/>
</dbReference>